<dbReference type="EC" id="4.2.2.29" evidence="7"/>
<dbReference type="InterPro" id="IPR003770">
    <property type="entry name" value="MLTG-like"/>
</dbReference>
<evidence type="ECO:0000256" key="5">
    <source>
        <dbReference type="ARBA" id="ARBA00023239"/>
    </source>
</evidence>
<comment type="subcellular location">
    <subcellularLocation>
        <location evidence="7">Cell membrane</location>
        <topology evidence="7">Single-pass membrane protein</topology>
    </subcellularLocation>
</comment>
<evidence type="ECO:0000256" key="3">
    <source>
        <dbReference type="ARBA" id="ARBA00022989"/>
    </source>
</evidence>
<dbReference type="NCBIfam" id="TIGR00247">
    <property type="entry name" value="endolytic transglycosylase MltG"/>
    <property type="match status" value="1"/>
</dbReference>
<keyword evidence="5 7" id="KW-0456">Lyase</keyword>
<keyword evidence="6 7" id="KW-0961">Cell wall biogenesis/degradation</keyword>
<dbReference type="HAMAP" id="MF_02065">
    <property type="entry name" value="MltG"/>
    <property type="match status" value="1"/>
</dbReference>
<comment type="similarity">
    <text evidence="7">Belongs to the transglycosylase MltG family.</text>
</comment>
<evidence type="ECO:0000313" key="9">
    <source>
        <dbReference type="Proteomes" id="UP001148125"/>
    </source>
</evidence>
<name>A0ABT5VE52_9BACI</name>
<feature type="site" description="Important for catalytic activity" evidence="7">
    <location>
        <position position="257"/>
    </location>
</feature>
<evidence type="ECO:0000313" key="8">
    <source>
        <dbReference type="EMBL" id="MDE5413741.1"/>
    </source>
</evidence>
<evidence type="ECO:0000256" key="1">
    <source>
        <dbReference type="ARBA" id="ARBA00022475"/>
    </source>
</evidence>
<dbReference type="Pfam" id="PF02618">
    <property type="entry name" value="YceG"/>
    <property type="match status" value="1"/>
</dbReference>
<dbReference type="CDD" id="cd08010">
    <property type="entry name" value="MltG_like"/>
    <property type="match status" value="1"/>
</dbReference>
<dbReference type="PANTHER" id="PTHR30518:SF2">
    <property type="entry name" value="ENDOLYTIC MUREIN TRANSGLYCOSYLASE"/>
    <property type="match status" value="1"/>
</dbReference>
<feature type="transmembrane region" description="Helical" evidence="7">
    <location>
        <begin position="26"/>
        <end position="49"/>
    </location>
</feature>
<comment type="caution">
    <text evidence="8">The sequence shown here is derived from an EMBL/GenBank/DDBJ whole genome shotgun (WGS) entry which is preliminary data.</text>
</comment>
<keyword evidence="2 7" id="KW-0812">Transmembrane</keyword>
<organism evidence="8 9">
    <name type="scientific">Alkalihalobacterium chitinilyticum</name>
    <dbReference type="NCBI Taxonomy" id="2980103"/>
    <lineage>
        <taxon>Bacteria</taxon>
        <taxon>Bacillati</taxon>
        <taxon>Bacillota</taxon>
        <taxon>Bacilli</taxon>
        <taxon>Bacillales</taxon>
        <taxon>Bacillaceae</taxon>
        <taxon>Alkalihalobacterium</taxon>
    </lineage>
</organism>
<dbReference type="Gene3D" id="3.30.1490.480">
    <property type="entry name" value="Endolytic murein transglycosylase"/>
    <property type="match status" value="1"/>
</dbReference>
<dbReference type="PANTHER" id="PTHR30518">
    <property type="entry name" value="ENDOLYTIC MUREIN TRANSGLYCOSYLASE"/>
    <property type="match status" value="1"/>
</dbReference>
<proteinExistence type="inferred from homology"/>
<keyword evidence="3 7" id="KW-1133">Transmembrane helix</keyword>
<reference evidence="8" key="1">
    <citation type="submission" date="2024-05" db="EMBL/GenBank/DDBJ databases">
        <title>Alkalihalobacillus sp. strain MEB203 novel alkaliphilic bacterium from Lonar Lake, India.</title>
        <authorList>
            <person name="Joshi A."/>
            <person name="Thite S."/>
            <person name="Mengade P."/>
        </authorList>
    </citation>
    <scope>NUCLEOTIDE SEQUENCE</scope>
    <source>
        <strain evidence="8">MEB 203</strain>
    </source>
</reference>
<dbReference type="EMBL" id="JAOTPO010000006">
    <property type="protein sequence ID" value="MDE5413741.1"/>
    <property type="molecule type" value="Genomic_DNA"/>
</dbReference>
<keyword evidence="9" id="KW-1185">Reference proteome</keyword>
<comment type="catalytic activity">
    <reaction evidence="7">
        <text>a peptidoglycan chain = a peptidoglycan chain with N-acetyl-1,6-anhydromuramyl-[peptide] at the reducing end + a peptidoglycan chain with N-acetylglucosamine at the non-reducing end.</text>
        <dbReference type="EC" id="4.2.2.29"/>
    </reaction>
</comment>
<keyword evidence="1 7" id="KW-1003">Cell membrane</keyword>
<evidence type="ECO:0000256" key="6">
    <source>
        <dbReference type="ARBA" id="ARBA00023316"/>
    </source>
</evidence>
<comment type="function">
    <text evidence="7">Functions as a peptidoglycan terminase that cleaves nascent peptidoglycan strands endolytically to terminate their elongation.</text>
</comment>
<accession>A0ABT5VE52</accession>
<keyword evidence="4 7" id="KW-0472">Membrane</keyword>
<evidence type="ECO:0000256" key="4">
    <source>
        <dbReference type="ARBA" id="ARBA00023136"/>
    </source>
</evidence>
<gene>
    <name evidence="7 8" type="primary">mltG</name>
    <name evidence="8" type="ORF">N7Z68_10120</name>
</gene>
<evidence type="ECO:0000256" key="2">
    <source>
        <dbReference type="ARBA" id="ARBA00022692"/>
    </source>
</evidence>
<evidence type="ECO:0000256" key="7">
    <source>
        <dbReference type="HAMAP-Rule" id="MF_02065"/>
    </source>
</evidence>
<protein>
    <recommendedName>
        <fullName evidence="7">Endolytic murein transglycosylase</fullName>
        <ecNumber evidence="7">4.2.2.29</ecNumber>
    </recommendedName>
    <alternativeName>
        <fullName evidence="7">Peptidoglycan lytic transglycosylase</fullName>
    </alternativeName>
    <alternativeName>
        <fullName evidence="7">Peptidoglycan polymerization terminase</fullName>
    </alternativeName>
</protein>
<sequence length="387" mass="44823">MSDQNKDEQLDKYAEKVRRAKVVRKIVLICVAIIFLIFISAVTFSYLYIKSAMGPVDAESTEIVNVEIPIGSSSTSIGRILEEEGVIKNGTFFRYYVRYKNESGFQAGKYELTKAMNLDEIIDELKEGLMMQEADLMFTIPEGLWLENTARLIAKNTDHTEEEIMETLSNEEYLEELIERYSVLTEDILTDGIRHPLEGYLFPARYDFVDEDVSIETIIEAMIERTDKIVAKYMSYYPDHPYTVHETLTLASIIEREAQKDQDRYTISGVLYNRLDRNMRLQVDPTVAYAIGEHLYMTSFADLRVDSPYNTYMYAGIPIGPVANPGEASIKAAFEPAETEYIYFYARYGGDVLYTVTYEEHNQNVQKYRHEWQEARQSEENKEDEEE</sequence>
<dbReference type="Proteomes" id="UP001148125">
    <property type="component" value="Unassembled WGS sequence"/>
</dbReference>
<dbReference type="RefSeq" id="WP_275118361.1">
    <property type="nucleotide sequence ID" value="NZ_JAOTPO010000006.1"/>
</dbReference>